<dbReference type="Proteomes" id="UP001499967">
    <property type="component" value="Unassembled WGS sequence"/>
</dbReference>
<keyword evidence="3" id="KW-1185">Reference proteome</keyword>
<keyword evidence="1" id="KW-0175">Coiled coil</keyword>
<reference evidence="3" key="1">
    <citation type="journal article" date="2019" name="Int. J. Syst. Evol. Microbiol.">
        <title>The Global Catalogue of Microorganisms (GCM) 10K type strain sequencing project: providing services to taxonomists for standard genome sequencing and annotation.</title>
        <authorList>
            <consortium name="The Broad Institute Genomics Platform"/>
            <consortium name="The Broad Institute Genome Sequencing Center for Infectious Disease"/>
            <person name="Wu L."/>
            <person name="Ma J."/>
        </authorList>
    </citation>
    <scope>NUCLEOTIDE SEQUENCE [LARGE SCALE GENOMIC DNA]</scope>
    <source>
        <strain evidence="3">JCM 11117</strain>
    </source>
</reference>
<gene>
    <name evidence="2" type="ORF">GCM10009559_45430</name>
</gene>
<feature type="coiled-coil region" evidence="1">
    <location>
        <begin position="6"/>
        <end position="33"/>
    </location>
</feature>
<sequence length="111" mass="12117">MPDPSDRDLEARVRDLEDEVLRLKDSVEGARADAAAARMLAGGADRDVSDLKTLLHAHAKSLTALRETQLGNQEEIRTLRAEMQRGFGTVQSGIAQIVDALPRQRGEDQPG</sequence>
<dbReference type="RefSeq" id="WP_343943531.1">
    <property type="nucleotide sequence ID" value="NZ_BAAAHP010000134.1"/>
</dbReference>
<accession>A0ABP4BCP9</accession>
<evidence type="ECO:0000313" key="2">
    <source>
        <dbReference type="EMBL" id="GAA0946796.1"/>
    </source>
</evidence>
<dbReference type="EMBL" id="BAAAHP010000134">
    <property type="protein sequence ID" value="GAA0946796.1"/>
    <property type="molecule type" value="Genomic_DNA"/>
</dbReference>
<proteinExistence type="predicted"/>
<protein>
    <submittedName>
        <fullName evidence="2">Uncharacterized protein</fullName>
    </submittedName>
</protein>
<evidence type="ECO:0000256" key="1">
    <source>
        <dbReference type="SAM" id="Coils"/>
    </source>
</evidence>
<comment type="caution">
    <text evidence="2">The sequence shown here is derived from an EMBL/GenBank/DDBJ whole genome shotgun (WGS) entry which is preliminary data.</text>
</comment>
<evidence type="ECO:0000313" key="3">
    <source>
        <dbReference type="Proteomes" id="UP001499967"/>
    </source>
</evidence>
<organism evidence="2 3">
    <name type="scientific">Pseudonocardia zijingensis</name>
    <dbReference type="NCBI Taxonomy" id="153376"/>
    <lineage>
        <taxon>Bacteria</taxon>
        <taxon>Bacillati</taxon>
        <taxon>Actinomycetota</taxon>
        <taxon>Actinomycetes</taxon>
        <taxon>Pseudonocardiales</taxon>
        <taxon>Pseudonocardiaceae</taxon>
        <taxon>Pseudonocardia</taxon>
    </lineage>
</organism>
<name>A0ABP4BCP9_9PSEU</name>